<name>A0AA37NE47_9FIRM</name>
<accession>A0AA37NE47</accession>
<comment type="caution">
    <text evidence="5">The sequence shown here is derived from an EMBL/GenBank/DDBJ whole genome shotgun (WGS) entry which is preliminary data.</text>
</comment>
<evidence type="ECO:0000256" key="3">
    <source>
        <dbReference type="ARBA" id="ARBA00023163"/>
    </source>
</evidence>
<dbReference type="PANTHER" id="PTHR44846">
    <property type="entry name" value="MANNOSYL-D-GLYCERATE TRANSPORT/METABOLISM SYSTEM REPRESSOR MNGR-RELATED"/>
    <property type="match status" value="1"/>
</dbReference>
<feature type="domain" description="HTH gntR-type" evidence="4">
    <location>
        <begin position="1"/>
        <end position="69"/>
    </location>
</feature>
<dbReference type="PANTHER" id="PTHR44846:SF17">
    <property type="entry name" value="GNTR-FAMILY TRANSCRIPTIONAL REGULATOR"/>
    <property type="match status" value="1"/>
</dbReference>
<feature type="domain" description="HTH gntR-type" evidence="4">
    <location>
        <begin position="241"/>
        <end position="309"/>
    </location>
</feature>
<dbReference type="GO" id="GO:0003677">
    <property type="term" value="F:DNA binding"/>
    <property type="evidence" value="ECO:0007669"/>
    <property type="project" value="UniProtKB-KW"/>
</dbReference>
<keyword evidence="3" id="KW-0804">Transcription</keyword>
<keyword evidence="2" id="KW-0238">DNA-binding</keyword>
<dbReference type="InterPro" id="IPR036388">
    <property type="entry name" value="WH-like_DNA-bd_sf"/>
</dbReference>
<dbReference type="RefSeq" id="WP_006776081.1">
    <property type="nucleotide sequence ID" value="NZ_BQNJ01000002.1"/>
</dbReference>
<evidence type="ECO:0000313" key="5">
    <source>
        <dbReference type="EMBL" id="GKH02619.1"/>
    </source>
</evidence>
<keyword evidence="1" id="KW-0805">Transcription regulation</keyword>
<dbReference type="AlphaFoldDB" id="A0AA37NE47"/>
<dbReference type="InterPro" id="IPR036390">
    <property type="entry name" value="WH_DNA-bd_sf"/>
</dbReference>
<dbReference type="EMBL" id="BQNJ01000002">
    <property type="protein sequence ID" value="GKH02619.1"/>
    <property type="molecule type" value="Genomic_DNA"/>
</dbReference>
<dbReference type="InterPro" id="IPR050679">
    <property type="entry name" value="Bact_HTH_transcr_reg"/>
</dbReference>
<reference evidence="5" key="1">
    <citation type="submission" date="2022-01" db="EMBL/GenBank/DDBJ databases">
        <title>Novel bile acid biosynthetic pathways are enriched in the microbiome of centenarians.</title>
        <authorList>
            <person name="Sato Y."/>
            <person name="Atarashi K."/>
            <person name="Plichta R.D."/>
            <person name="Arai Y."/>
            <person name="Sasajima S."/>
            <person name="Kearney M.S."/>
            <person name="Suda W."/>
            <person name="Takeshita K."/>
            <person name="Sasaki T."/>
            <person name="Okamoto S."/>
            <person name="Skelly N.A."/>
            <person name="Okamura Y."/>
            <person name="Vlamakis H."/>
            <person name="Li Y."/>
            <person name="Tanoue T."/>
            <person name="Takei H."/>
            <person name="Nittono H."/>
            <person name="Narushima S."/>
            <person name="Irie J."/>
            <person name="Itoh H."/>
            <person name="Moriya K."/>
            <person name="Sugiura Y."/>
            <person name="Suematsu M."/>
            <person name="Moritoki N."/>
            <person name="Shibata S."/>
            <person name="Littman R.D."/>
            <person name="Fischbach A.M."/>
            <person name="Uwamino Y."/>
            <person name="Inoue T."/>
            <person name="Honda A."/>
            <person name="Hattori M."/>
            <person name="Murai T."/>
            <person name="Xavier J.R."/>
            <person name="Hirose N."/>
            <person name="Honda K."/>
        </authorList>
    </citation>
    <scope>NUCLEOTIDE SEQUENCE</scope>
    <source>
        <strain evidence="5">CE91-St55</strain>
    </source>
</reference>
<dbReference type="SMART" id="SM00345">
    <property type="entry name" value="HTH_GNTR"/>
    <property type="match status" value="2"/>
</dbReference>
<dbReference type="InterPro" id="IPR000524">
    <property type="entry name" value="Tscrpt_reg_HTH_GntR"/>
</dbReference>
<dbReference type="Pfam" id="PF00392">
    <property type="entry name" value="GntR"/>
    <property type="match status" value="2"/>
</dbReference>
<dbReference type="Gene3D" id="1.10.10.10">
    <property type="entry name" value="Winged helix-like DNA-binding domain superfamily/Winged helix DNA-binding domain"/>
    <property type="match status" value="2"/>
</dbReference>
<evidence type="ECO:0000313" key="6">
    <source>
        <dbReference type="Proteomes" id="UP001055091"/>
    </source>
</evidence>
<evidence type="ECO:0000256" key="1">
    <source>
        <dbReference type="ARBA" id="ARBA00023015"/>
    </source>
</evidence>
<dbReference type="GeneID" id="93148755"/>
<sequence>MLMYDRIYEILKNRIVSRLLPGGSSLPSRAKLCVEFGTSEKTVRRALAMLEKEGLIETTQRKRPTVSFMQNTGHRTTVLALEKIDKDITSDVLKAGVLLCYPVIKKGIALCSQEDLQIPRRIVDHMDSGNAEEFWRLSKLFYRFFVARNENSLILQAVDSLGLSDLSPLRDDIQIRTRYYEQVQEFMRTLETGGVPEHVHFDDMSDIYGMTEGNTPAFQAAPDSAVIHGKKQLEKLLEDSEVRYSAVYMDIIGLIAAGSYQREDKLPTHAELQKIYGVSVDTTTRAIQILREWGVVKTVRGVGIFVTADTADIQKIHVPSHLIACHVRRYLDTLEFLELTIEGAAACAAARVTKPELLAVKEKMERFWNEEYLYGRTPAILLDFITEHIGIKALSTIYELLQRNFRIGRSIPGLLTTEKTPVNCEIHEQCIAVIDALLAGSHEQFTEKNVQLFGNIYCLVKEECRRLGYFEPAVEVYDGTALWKSS</sequence>
<dbReference type="GO" id="GO:0003700">
    <property type="term" value="F:DNA-binding transcription factor activity"/>
    <property type="evidence" value="ECO:0007669"/>
    <property type="project" value="InterPro"/>
</dbReference>
<dbReference type="PRINTS" id="PR00035">
    <property type="entry name" value="HTHGNTR"/>
</dbReference>
<gene>
    <name evidence="5" type="ORF">CE91St55_46000</name>
</gene>
<organism evidence="5 6">
    <name type="scientific">Hungatella hathewayi</name>
    <dbReference type="NCBI Taxonomy" id="154046"/>
    <lineage>
        <taxon>Bacteria</taxon>
        <taxon>Bacillati</taxon>
        <taxon>Bacillota</taxon>
        <taxon>Clostridia</taxon>
        <taxon>Lachnospirales</taxon>
        <taxon>Lachnospiraceae</taxon>
        <taxon>Hungatella</taxon>
    </lineage>
</organism>
<evidence type="ECO:0000259" key="4">
    <source>
        <dbReference type="PROSITE" id="PS50949"/>
    </source>
</evidence>
<protein>
    <recommendedName>
        <fullName evidence="4">HTH gntR-type domain-containing protein</fullName>
    </recommendedName>
</protein>
<dbReference type="CDD" id="cd07377">
    <property type="entry name" value="WHTH_GntR"/>
    <property type="match status" value="2"/>
</dbReference>
<dbReference type="Proteomes" id="UP001055091">
    <property type="component" value="Unassembled WGS sequence"/>
</dbReference>
<dbReference type="SUPFAM" id="SSF46785">
    <property type="entry name" value="Winged helix' DNA-binding domain"/>
    <property type="match status" value="2"/>
</dbReference>
<evidence type="ECO:0000256" key="2">
    <source>
        <dbReference type="ARBA" id="ARBA00023125"/>
    </source>
</evidence>
<dbReference type="PROSITE" id="PS50949">
    <property type="entry name" value="HTH_GNTR"/>
    <property type="match status" value="2"/>
</dbReference>
<dbReference type="GO" id="GO:0045892">
    <property type="term" value="P:negative regulation of DNA-templated transcription"/>
    <property type="evidence" value="ECO:0007669"/>
    <property type="project" value="TreeGrafter"/>
</dbReference>
<proteinExistence type="predicted"/>